<name>A0A9P0GB35_9CUCU</name>
<dbReference type="InterPro" id="IPR007707">
    <property type="entry name" value="TACC_C"/>
</dbReference>
<dbReference type="PANTHER" id="PTHR13924">
    <property type="entry name" value="TRANSFORMING ACIDIC COILED-COIL CONTAINING PROTEIN 1/2"/>
    <property type="match status" value="1"/>
</dbReference>
<keyword evidence="6" id="KW-0206">Cytoskeleton</keyword>
<dbReference type="InterPro" id="IPR039915">
    <property type="entry name" value="TACC"/>
</dbReference>
<reference evidence="9" key="1">
    <citation type="submission" date="2022-01" db="EMBL/GenBank/DDBJ databases">
        <authorList>
            <person name="King R."/>
        </authorList>
    </citation>
    <scope>NUCLEOTIDE SEQUENCE</scope>
</reference>
<evidence type="ECO:0000256" key="4">
    <source>
        <dbReference type="ARBA" id="ARBA00022553"/>
    </source>
</evidence>
<feature type="domain" description="Transforming acidic coiled-coil-containing protein C-terminal" evidence="8">
    <location>
        <begin position="690"/>
        <end position="872"/>
    </location>
</feature>
<dbReference type="OrthoDB" id="10255048at2759"/>
<evidence type="ECO:0000256" key="1">
    <source>
        <dbReference type="ARBA" id="ARBA00004245"/>
    </source>
</evidence>
<dbReference type="EMBL" id="OV651826">
    <property type="protein sequence ID" value="CAH1103430.1"/>
    <property type="molecule type" value="Genomic_DNA"/>
</dbReference>
<dbReference type="AlphaFoldDB" id="A0A9P0GB35"/>
<dbReference type="Proteomes" id="UP001153636">
    <property type="component" value="Chromosome 14"/>
</dbReference>
<evidence type="ECO:0000313" key="9">
    <source>
        <dbReference type="EMBL" id="CAH1103430.1"/>
    </source>
</evidence>
<accession>A0A9P0GB35</accession>
<comment type="similarity">
    <text evidence="2">Belongs to the TACC family.</text>
</comment>
<evidence type="ECO:0000313" key="10">
    <source>
        <dbReference type="Proteomes" id="UP001153636"/>
    </source>
</evidence>
<dbReference type="GO" id="GO:0005856">
    <property type="term" value="C:cytoskeleton"/>
    <property type="evidence" value="ECO:0007669"/>
    <property type="project" value="UniProtKB-SubCell"/>
</dbReference>
<evidence type="ECO:0000259" key="8">
    <source>
        <dbReference type="Pfam" id="PF05010"/>
    </source>
</evidence>
<keyword evidence="10" id="KW-1185">Reference proteome</keyword>
<evidence type="ECO:0000256" key="2">
    <source>
        <dbReference type="ARBA" id="ARBA00009423"/>
    </source>
</evidence>
<dbReference type="GO" id="GO:0007052">
    <property type="term" value="P:mitotic spindle organization"/>
    <property type="evidence" value="ECO:0007669"/>
    <property type="project" value="InterPro"/>
</dbReference>
<organism evidence="9 10">
    <name type="scientific">Psylliodes chrysocephalus</name>
    <dbReference type="NCBI Taxonomy" id="3402493"/>
    <lineage>
        <taxon>Eukaryota</taxon>
        <taxon>Metazoa</taxon>
        <taxon>Ecdysozoa</taxon>
        <taxon>Arthropoda</taxon>
        <taxon>Hexapoda</taxon>
        <taxon>Insecta</taxon>
        <taxon>Pterygota</taxon>
        <taxon>Neoptera</taxon>
        <taxon>Endopterygota</taxon>
        <taxon>Coleoptera</taxon>
        <taxon>Polyphaga</taxon>
        <taxon>Cucujiformia</taxon>
        <taxon>Chrysomeloidea</taxon>
        <taxon>Chrysomelidae</taxon>
        <taxon>Galerucinae</taxon>
        <taxon>Alticini</taxon>
        <taxon>Psylliodes</taxon>
    </lineage>
</organism>
<evidence type="ECO:0000256" key="3">
    <source>
        <dbReference type="ARBA" id="ARBA00022490"/>
    </source>
</evidence>
<feature type="coiled-coil region" evidence="7">
    <location>
        <begin position="841"/>
        <end position="875"/>
    </location>
</feature>
<dbReference type="PANTHER" id="PTHR13924:SF10">
    <property type="entry name" value="TRANSFORMING ACIDIC COILED-COIL PROTEIN, ISOFORM K"/>
    <property type="match status" value="1"/>
</dbReference>
<comment type="subcellular location">
    <subcellularLocation>
        <location evidence="1">Cytoplasm</location>
        <location evidence="1">Cytoskeleton</location>
    </subcellularLocation>
</comment>
<gene>
    <name evidence="9" type="ORF">PSYICH_LOCUS4466</name>
</gene>
<dbReference type="Gene3D" id="1.20.5.1700">
    <property type="match status" value="1"/>
</dbReference>
<sequence>MNFFTNIVKKYVKNEPSDINMNGTMDTNSEGVAALSGKLPDLDLEIQQKIHAPKTYLDTAGNIIYDSPGDTFYNTVDIKTDDVKKSINSKSLDLINFDQSSIRFSVGGSDSESYCNSPLLNETFNQITGVVLPVNKHLKVKTADLLSVSGIGGRYSTSSETQSINNDSLNDSKVNFEDANDYYTTEEIVIDERSSSCSPILQLDHIEDANIPQPENTNDIIFENHPLNTTDLIENIQEKVIAEKHNLNKTHCTGSVNETIIFEDCNLNISDLSAKVHNDITVGNHNLNTTFNNTREYSLIDNDIEIKGESEKTEANHIDGGHIDAVTSIEVCDVEEVDLTRECIEFEQLSPASPRSPITEDPGKEESLSDNVNIQENTQDLVCTLSPKDYVKEEPASDNFNIQENTEDLVSTLSPKDIKEESTSDNFNIQANTEDIGSILCPKDSLKETSVSDNFNIQENTEILGSILCPKDSVKEPSVNENLNIQENTLCPKDSVNENLNIQENSEDLASTLCPKDSIKEKSVSENLNIQEHTLCPKDSVNENLNTQENTEDLTSTLCPKDSIKEKSVSKNLNIQENTLCPKDSLGENLNIQENTENLASTLYTKDPNCNFKMTDLSETLNQQQAEISDLKLKLNASQQHNASLELQIRQNEEIVIKTQAEALRTEQNYQQEVKQLKEKLNENSKTIEKDRIRELEDQLKDCRAREAKLLAEISQRTKDDVNLQRIMEQYEVNLKSRIVECKKFEEENRTIKTHLTNLELAFSDVHSKYEKTKAALQGVKANEEALLSDLDVAQATNVQHEERYESLKAHARTQIEKSNKEIHSMKELHEMEMSKLKAYARRLEIKLSSLEVSLQQKTEECEQLSALCDEVTGKQV</sequence>
<proteinExistence type="inferred from homology"/>
<keyword evidence="5 7" id="KW-0175">Coiled coil</keyword>
<keyword evidence="3" id="KW-0963">Cytoplasm</keyword>
<evidence type="ECO:0000256" key="5">
    <source>
        <dbReference type="ARBA" id="ARBA00023054"/>
    </source>
</evidence>
<dbReference type="Pfam" id="PF05010">
    <property type="entry name" value="TACC_C"/>
    <property type="match status" value="1"/>
</dbReference>
<protein>
    <recommendedName>
        <fullName evidence="8">Transforming acidic coiled-coil-containing protein C-terminal domain-containing protein</fullName>
    </recommendedName>
</protein>
<feature type="coiled-coil region" evidence="7">
    <location>
        <begin position="614"/>
        <end position="748"/>
    </location>
</feature>
<dbReference type="GO" id="GO:0005737">
    <property type="term" value="C:cytoplasm"/>
    <property type="evidence" value="ECO:0007669"/>
    <property type="project" value="TreeGrafter"/>
</dbReference>
<evidence type="ECO:0000256" key="6">
    <source>
        <dbReference type="ARBA" id="ARBA00023212"/>
    </source>
</evidence>
<evidence type="ECO:0000256" key="7">
    <source>
        <dbReference type="SAM" id="Coils"/>
    </source>
</evidence>
<keyword evidence="4" id="KW-0597">Phosphoprotein</keyword>